<dbReference type="AlphaFoldDB" id="A0AAU7QIZ2"/>
<proteinExistence type="predicted"/>
<evidence type="ECO:0000313" key="1">
    <source>
        <dbReference type="EMBL" id="XBS89308.1"/>
    </source>
</evidence>
<reference evidence="1" key="1">
    <citation type="submission" date="2024-06" db="EMBL/GenBank/DDBJ databases">
        <authorList>
            <person name="Sun Y."/>
        </authorList>
    </citation>
    <scope>NUCLEOTIDE SEQUENCE</scope>
    <source>
        <strain evidence="1">IGA1.0</strain>
    </source>
</reference>
<dbReference type="RefSeq" id="WP_350015868.1">
    <property type="nucleotide sequence ID" value="NZ_CP157948.1"/>
</dbReference>
<organism evidence="1">
    <name type="scientific">Rhodanobacter sp. IGA1.0</name>
    <dbReference type="NCBI Taxonomy" id="3158582"/>
    <lineage>
        <taxon>Bacteria</taxon>
        <taxon>Pseudomonadati</taxon>
        <taxon>Pseudomonadota</taxon>
        <taxon>Gammaproteobacteria</taxon>
        <taxon>Lysobacterales</taxon>
        <taxon>Rhodanobacteraceae</taxon>
        <taxon>Rhodanobacter</taxon>
    </lineage>
</organism>
<protein>
    <submittedName>
        <fullName evidence="1">Uncharacterized protein</fullName>
    </submittedName>
</protein>
<accession>A0AAU7QIZ2</accession>
<gene>
    <name evidence="1" type="ORF">ABNK63_13025</name>
</gene>
<name>A0AAU7QIZ2_9GAMM</name>
<dbReference type="EMBL" id="CP157948">
    <property type="protein sequence ID" value="XBS89308.1"/>
    <property type="molecule type" value="Genomic_DNA"/>
</dbReference>
<sequence length="186" mass="20691">MTIWELRCASVRDYAMVVSLNRDDMLERLFNTNGSPKNWLDRPLVGLADSARGKNPRPPADVSAMVAGALVLNERARMMLAPFLLQFGQLLELDCQGSGEVRHFYNVTNIIHCVNVERSEMSELGDVKMEAFNELKIPVEPAIFKDPSTADVRIYINDSGKRHMDSLIASANLTGIECGALAPLLW</sequence>